<feature type="compositionally biased region" description="Basic residues" evidence="1">
    <location>
        <begin position="1"/>
        <end position="14"/>
    </location>
</feature>
<dbReference type="GeneID" id="80905856"/>
<evidence type="ECO:0000313" key="3">
    <source>
        <dbReference type="Proteomes" id="UP001140513"/>
    </source>
</evidence>
<evidence type="ECO:0000256" key="1">
    <source>
        <dbReference type="SAM" id="MobiDB-lite"/>
    </source>
</evidence>
<dbReference type="OrthoDB" id="10495710at2759"/>
<feature type="compositionally biased region" description="Polar residues" evidence="1">
    <location>
        <begin position="52"/>
        <end position="62"/>
    </location>
</feature>
<proteinExistence type="predicted"/>
<dbReference type="Proteomes" id="UP001140513">
    <property type="component" value="Unassembled WGS sequence"/>
</dbReference>
<feature type="region of interest" description="Disordered" evidence="1">
    <location>
        <begin position="274"/>
        <end position="306"/>
    </location>
</feature>
<organism evidence="2 3">
    <name type="scientific">Didymosphaeria variabile</name>
    <dbReference type="NCBI Taxonomy" id="1932322"/>
    <lineage>
        <taxon>Eukaryota</taxon>
        <taxon>Fungi</taxon>
        <taxon>Dikarya</taxon>
        <taxon>Ascomycota</taxon>
        <taxon>Pezizomycotina</taxon>
        <taxon>Dothideomycetes</taxon>
        <taxon>Pleosporomycetidae</taxon>
        <taxon>Pleosporales</taxon>
        <taxon>Massarineae</taxon>
        <taxon>Didymosphaeriaceae</taxon>
        <taxon>Didymosphaeria</taxon>
    </lineage>
</organism>
<name>A0A9W8XU59_9PLEO</name>
<reference evidence="2" key="1">
    <citation type="submission" date="2022-10" db="EMBL/GenBank/DDBJ databases">
        <title>Tapping the CABI collections for fungal endophytes: first genome assemblies for Collariella, Neodidymelliopsis, Ascochyta clinopodiicola, Didymella pomorum, Didymosphaeria variabile, Neocosmospora piperis and Neocucurbitaria cava.</title>
        <authorList>
            <person name="Hill R."/>
        </authorList>
    </citation>
    <scope>NUCLEOTIDE SEQUENCE</scope>
    <source>
        <strain evidence="2">IMI 356815</strain>
    </source>
</reference>
<dbReference type="EMBL" id="JAPEUX010000002">
    <property type="protein sequence ID" value="KAJ4357750.1"/>
    <property type="molecule type" value="Genomic_DNA"/>
</dbReference>
<sequence>MDVHVPRKRGRPKKYFTVEERREATRASAKKSFQKKKEQERLAANGSKDSSHSTPTASNKSHSMIRPPREEPRAGVPSTLHSSLEKGDSSYPSDNLRTVDGILSSCEVEILAAELKRNPKRHQDLRQDTFNNRKGEKEAHAERRTHGDSDEHSHQPETRSLDTVRELEILAKKIKRKPERYRRILEENLQRDPGQYRDVLDDIRARQALREAEAPERARALMEQWEEGQRARTEGKAWQEVSYGQWATRGAETAQEHVLRQAEARRAEERARQLVKAHEDSRKAKQERLRKAAPEEVRQNKRALEQVQDLSERPEDDFDRHVRCISDWLQATSYGQHHTFPTNGQAIFINKIKPRIHQIERSAMSNIASFAIQYVALMALTHIIRLIYVHRVGKIGAEVLRYYEAGAKLNGVDQLTSAMLEIIEKKVHHEDKAWLKTHQGAAGVLMREMLEVWPMVCSYGPVQVQQNLGGVLWRGFGYRPVPSFR</sequence>
<evidence type="ECO:0000313" key="2">
    <source>
        <dbReference type="EMBL" id="KAJ4357750.1"/>
    </source>
</evidence>
<dbReference type="AlphaFoldDB" id="A0A9W8XU59"/>
<keyword evidence="3" id="KW-1185">Reference proteome</keyword>
<dbReference type="RefSeq" id="XP_056074609.1">
    <property type="nucleotide sequence ID" value="XM_056211136.1"/>
</dbReference>
<feature type="compositionally biased region" description="Basic and acidic residues" evidence="1">
    <location>
        <begin position="16"/>
        <end position="25"/>
    </location>
</feature>
<accession>A0A9W8XU59</accession>
<feature type="region of interest" description="Disordered" evidence="1">
    <location>
        <begin position="114"/>
        <end position="164"/>
    </location>
</feature>
<comment type="caution">
    <text evidence="2">The sequence shown here is derived from an EMBL/GenBank/DDBJ whole genome shotgun (WGS) entry which is preliminary data.</text>
</comment>
<gene>
    <name evidence="2" type="ORF">N0V89_002326</name>
</gene>
<feature type="region of interest" description="Disordered" evidence="1">
    <location>
        <begin position="1"/>
        <end position="97"/>
    </location>
</feature>
<protein>
    <submittedName>
        <fullName evidence="2">Uncharacterized protein</fullName>
    </submittedName>
</protein>